<sequence length="35" mass="4082">MIYPKHNMSTLCHESQCIRSVRPNMANQISYQVSN</sequence>
<reference evidence="1" key="1">
    <citation type="submission" date="2014-09" db="EMBL/GenBank/DDBJ databases">
        <authorList>
            <person name="Magalhaes I.L.F."/>
            <person name="Oliveira U."/>
            <person name="Santos F.R."/>
            <person name="Vidigal T.H.D.A."/>
            <person name="Brescovit A.D."/>
            <person name="Santos A.J."/>
        </authorList>
    </citation>
    <scope>NUCLEOTIDE SEQUENCE</scope>
    <source>
        <tissue evidence="1">Shoot tissue taken approximately 20 cm above the soil surface</tissue>
    </source>
</reference>
<dbReference type="AlphaFoldDB" id="A0A0A9B615"/>
<organism evidence="1">
    <name type="scientific">Arundo donax</name>
    <name type="common">Giant reed</name>
    <name type="synonym">Donax arundinaceus</name>
    <dbReference type="NCBI Taxonomy" id="35708"/>
    <lineage>
        <taxon>Eukaryota</taxon>
        <taxon>Viridiplantae</taxon>
        <taxon>Streptophyta</taxon>
        <taxon>Embryophyta</taxon>
        <taxon>Tracheophyta</taxon>
        <taxon>Spermatophyta</taxon>
        <taxon>Magnoliopsida</taxon>
        <taxon>Liliopsida</taxon>
        <taxon>Poales</taxon>
        <taxon>Poaceae</taxon>
        <taxon>PACMAD clade</taxon>
        <taxon>Arundinoideae</taxon>
        <taxon>Arundineae</taxon>
        <taxon>Arundo</taxon>
    </lineage>
</organism>
<proteinExistence type="predicted"/>
<evidence type="ECO:0000313" key="1">
    <source>
        <dbReference type="EMBL" id="JAD54757.1"/>
    </source>
</evidence>
<name>A0A0A9B615_ARUDO</name>
<accession>A0A0A9B615</accession>
<reference evidence="1" key="2">
    <citation type="journal article" date="2015" name="Data Brief">
        <title>Shoot transcriptome of the giant reed, Arundo donax.</title>
        <authorList>
            <person name="Barrero R.A."/>
            <person name="Guerrero F.D."/>
            <person name="Moolhuijzen P."/>
            <person name="Goolsby J.A."/>
            <person name="Tidwell J."/>
            <person name="Bellgard S.E."/>
            <person name="Bellgard M.I."/>
        </authorList>
    </citation>
    <scope>NUCLEOTIDE SEQUENCE</scope>
    <source>
        <tissue evidence="1">Shoot tissue taken approximately 20 cm above the soil surface</tissue>
    </source>
</reference>
<dbReference type="EMBL" id="GBRH01243138">
    <property type="protein sequence ID" value="JAD54757.1"/>
    <property type="molecule type" value="Transcribed_RNA"/>
</dbReference>
<protein>
    <submittedName>
        <fullName evidence="1">Uncharacterized protein</fullName>
    </submittedName>
</protein>